<dbReference type="AlphaFoldDB" id="A0A1U9Z4Y2"/>
<gene>
    <name evidence="2" type="primary">lex1_2</name>
    <name evidence="2" type="ORF">Mame_03472</name>
</gene>
<sequence length="264" mass="28883">MLTFVINLDRDKARLKRVEALLSERDVAFTRVPAVDARSLSPDEIAAACAYPTPVSIRLQPGEIACYLSHIKAWRLLLDSDEDCAAIFEDDIDLSCDAAEVLSAIADWMPEEADAVKLETSLKPIEIGRAPEAAIGDREIRRLAGCHIGTAGYVITRKGAARMLAESKKLRMAVDTTLFDPRGGVAETLSLFQLSPALCIQTRLQTSAEPASASNISERASHKSYGATPGERLANRIRDRLAYACRKLRNFASGARPRVIDFEP</sequence>
<organism evidence="2 3">
    <name type="scientific">Martelella mediterranea DSM 17316</name>
    <dbReference type="NCBI Taxonomy" id="1122214"/>
    <lineage>
        <taxon>Bacteria</taxon>
        <taxon>Pseudomonadati</taxon>
        <taxon>Pseudomonadota</taxon>
        <taxon>Alphaproteobacteria</taxon>
        <taxon>Hyphomicrobiales</taxon>
        <taxon>Aurantimonadaceae</taxon>
        <taxon>Martelella</taxon>
    </lineage>
</organism>
<evidence type="ECO:0000313" key="2">
    <source>
        <dbReference type="EMBL" id="AQZ52777.1"/>
    </source>
</evidence>
<accession>A0A1U9Z4Y2</accession>
<dbReference type="KEGG" id="mmed:Mame_03472"/>
<dbReference type="EC" id="2.-.-.-" evidence="2"/>
<dbReference type="OrthoDB" id="259382at2"/>
<proteinExistence type="predicted"/>
<reference evidence="2 3" key="1">
    <citation type="submission" date="2017-03" db="EMBL/GenBank/DDBJ databases">
        <title>Foreign affairs: Plasmid Transfer between Roseobacters and Rhizobia.</title>
        <authorList>
            <person name="Bartling P."/>
            <person name="Bunk B."/>
            <person name="Overmann J."/>
            <person name="Brinkmann H."/>
            <person name="Petersen J."/>
        </authorList>
    </citation>
    <scope>NUCLEOTIDE SEQUENCE [LARGE SCALE GENOMIC DNA]</scope>
    <source>
        <strain evidence="2 3">MACL11</strain>
    </source>
</reference>
<protein>
    <submittedName>
        <fullName evidence="2">Lipooligosaccharide biosynthesis protein lex-1</fullName>
        <ecNumber evidence="2">2.-.-.-</ecNumber>
    </submittedName>
</protein>
<dbReference type="eggNOG" id="COG3306">
    <property type="taxonomic scope" value="Bacteria"/>
</dbReference>
<dbReference type="CDD" id="cd06532">
    <property type="entry name" value="Glyco_transf_25"/>
    <property type="match status" value="1"/>
</dbReference>
<dbReference type="RefSeq" id="WP_157624546.1">
    <property type="nucleotide sequence ID" value="NZ_AQWH01000022.1"/>
</dbReference>
<name>A0A1U9Z4Y2_9HYPH</name>
<keyword evidence="3" id="KW-1185">Reference proteome</keyword>
<dbReference type="Pfam" id="PF01755">
    <property type="entry name" value="Glyco_transf_25"/>
    <property type="match status" value="1"/>
</dbReference>
<dbReference type="EMBL" id="CP020330">
    <property type="protein sequence ID" value="AQZ52777.1"/>
    <property type="molecule type" value="Genomic_DNA"/>
</dbReference>
<evidence type="ECO:0000259" key="1">
    <source>
        <dbReference type="Pfam" id="PF01755"/>
    </source>
</evidence>
<keyword evidence="2" id="KW-0808">Transferase</keyword>
<dbReference type="GO" id="GO:0016740">
    <property type="term" value="F:transferase activity"/>
    <property type="evidence" value="ECO:0007669"/>
    <property type="project" value="UniProtKB-KW"/>
</dbReference>
<feature type="domain" description="Glycosyl transferase family 25" evidence="1">
    <location>
        <begin position="3"/>
        <end position="177"/>
    </location>
</feature>
<dbReference type="InterPro" id="IPR002654">
    <property type="entry name" value="Glyco_trans_25"/>
</dbReference>
<dbReference type="Proteomes" id="UP000191135">
    <property type="component" value="Chromosome"/>
</dbReference>
<evidence type="ECO:0000313" key="3">
    <source>
        <dbReference type="Proteomes" id="UP000191135"/>
    </source>
</evidence>